<evidence type="ECO:0000259" key="15">
    <source>
        <dbReference type="PROSITE" id="PS50102"/>
    </source>
</evidence>
<dbReference type="InterPro" id="IPR035979">
    <property type="entry name" value="RBD_domain_sf"/>
</dbReference>
<keyword evidence="4" id="KW-0217">Developmental protein</keyword>
<evidence type="ECO:0000256" key="7">
    <source>
        <dbReference type="ARBA" id="ARBA00022884"/>
    </source>
</evidence>
<dbReference type="CDD" id="cd12593">
    <property type="entry name" value="RRM_RBM11"/>
    <property type="match status" value="1"/>
</dbReference>
<evidence type="ECO:0000256" key="4">
    <source>
        <dbReference type="ARBA" id="ARBA00022473"/>
    </source>
</evidence>
<evidence type="ECO:0000256" key="11">
    <source>
        <dbReference type="ARBA" id="ARBA00069251"/>
    </source>
</evidence>
<evidence type="ECO:0000256" key="1">
    <source>
        <dbReference type="ARBA" id="ARBA00004324"/>
    </source>
</evidence>
<evidence type="ECO:0000256" key="14">
    <source>
        <dbReference type="SAM" id="MobiDB-lite"/>
    </source>
</evidence>
<dbReference type="SMART" id="SM00360">
    <property type="entry name" value="RRM"/>
    <property type="match status" value="1"/>
</dbReference>
<evidence type="ECO:0000256" key="5">
    <source>
        <dbReference type="ARBA" id="ARBA00022664"/>
    </source>
</evidence>
<dbReference type="GO" id="GO:0000381">
    <property type="term" value="P:regulation of alternative mRNA splicing, via spliceosome"/>
    <property type="evidence" value="ECO:0007669"/>
    <property type="project" value="TreeGrafter"/>
</dbReference>
<dbReference type="GO" id="GO:0008266">
    <property type="term" value="F:poly(U) RNA binding"/>
    <property type="evidence" value="ECO:0007669"/>
    <property type="project" value="UniProtKB-ARBA"/>
</dbReference>
<evidence type="ECO:0000256" key="3">
    <source>
        <dbReference type="ARBA" id="ARBA00011738"/>
    </source>
</evidence>
<proteinExistence type="predicted"/>
<keyword evidence="7 13" id="KW-0694">RNA-binding</keyword>
<dbReference type="GO" id="GO:0006397">
    <property type="term" value="P:mRNA processing"/>
    <property type="evidence" value="ECO:0007669"/>
    <property type="project" value="UniProtKB-KW"/>
</dbReference>
<dbReference type="GO" id="GO:0016607">
    <property type="term" value="C:nuclear speck"/>
    <property type="evidence" value="ECO:0007669"/>
    <property type="project" value="UniProtKB-SubCell"/>
</dbReference>
<feature type="compositionally biased region" description="Basic residues" evidence="14">
    <location>
        <begin position="232"/>
        <end position="251"/>
    </location>
</feature>
<evidence type="ECO:0000313" key="17">
    <source>
        <dbReference type="Proteomes" id="UP000694620"/>
    </source>
</evidence>
<gene>
    <name evidence="16" type="primary">LOC114641471</name>
</gene>
<evidence type="ECO:0000256" key="10">
    <source>
        <dbReference type="ARBA" id="ARBA00059611"/>
    </source>
</evidence>
<organism evidence="16 17">
    <name type="scientific">Erpetoichthys calabaricus</name>
    <name type="common">Rope fish</name>
    <name type="synonym">Calamoichthys calabaricus</name>
    <dbReference type="NCBI Taxonomy" id="27687"/>
    <lineage>
        <taxon>Eukaryota</taxon>
        <taxon>Metazoa</taxon>
        <taxon>Chordata</taxon>
        <taxon>Craniata</taxon>
        <taxon>Vertebrata</taxon>
        <taxon>Euteleostomi</taxon>
        <taxon>Actinopterygii</taxon>
        <taxon>Polypteriformes</taxon>
        <taxon>Polypteridae</taxon>
        <taxon>Erpetoichthys</taxon>
    </lineage>
</organism>
<dbReference type="PANTHER" id="PTHR13798:SF11">
    <property type="entry name" value="RNA-BINDING PROTEIN 7-RELATED"/>
    <property type="match status" value="1"/>
</dbReference>
<evidence type="ECO:0000256" key="8">
    <source>
        <dbReference type="ARBA" id="ARBA00023187"/>
    </source>
</evidence>
<protein>
    <recommendedName>
        <fullName evidence="11">Splicing regulator RBM11</fullName>
    </recommendedName>
    <alternativeName>
        <fullName evidence="12">RNA-binding motif protein 11</fullName>
    </alternativeName>
</protein>
<evidence type="ECO:0000256" key="13">
    <source>
        <dbReference type="PROSITE-ProRule" id="PRU00176"/>
    </source>
</evidence>
<dbReference type="GeneID" id="114641471"/>
<sequence length="257" mass="28731">MLSTSQRDEADRTVFVGNLESRVKEEILFELFLQAGPLTRVAIPKDKDGRQKSYGFVCFKHKEAVPYAIALLNGIHLYGRPIKLHYKFGSSHINEAGSPYASSDSSPYRPPSGGPRADGHHGSPQVCPSPWVVSTGVSQENPCWPNAVPPFPALQFPFDVCAAQHQFYFHNAASYQTPPAPLPGCQSATPHLPVGPAYWNWEHQLTQEYPGVARGAGRHQQSDTDSDENREKRGKRSHLTRHEHRRRRKSQTRGDKS</sequence>
<dbReference type="InterPro" id="IPR034501">
    <property type="entry name" value="RBM11_RRM"/>
</dbReference>
<name>A0A8C4T0M5_ERPCA</name>
<dbReference type="PANTHER" id="PTHR13798">
    <property type="entry name" value="RNA BINDING MOTIF RBM PROTEIN -RELATED"/>
    <property type="match status" value="1"/>
</dbReference>
<evidence type="ECO:0000313" key="16">
    <source>
        <dbReference type="Ensembl" id="ENSECRP00000024008.1"/>
    </source>
</evidence>
<comment type="function">
    <text evidence="10">Tissue-specific splicing factor with potential implication in the regulation of alternative splicing during neuron and germ cell differentiation. Antagonizes SRSF1-mediated BCL-X splicing. May affect the choice of alternative 5' splice sites by binding to specific sequences in exons and antagonizing the SR protein SRSF1.</text>
</comment>
<dbReference type="SUPFAM" id="SSF54928">
    <property type="entry name" value="RNA-binding domain, RBD"/>
    <property type="match status" value="1"/>
</dbReference>
<keyword evidence="5" id="KW-0507">mRNA processing</keyword>
<keyword evidence="17" id="KW-1185">Reference proteome</keyword>
<dbReference type="Pfam" id="PF00076">
    <property type="entry name" value="RRM_1"/>
    <property type="match status" value="1"/>
</dbReference>
<dbReference type="Ensembl" id="ENSECRT00000024536.1">
    <property type="protein sequence ID" value="ENSECRP00000024008.1"/>
    <property type="gene ID" value="ENSECRG00000016267.1"/>
</dbReference>
<dbReference type="GO" id="GO:0008380">
    <property type="term" value="P:RNA splicing"/>
    <property type="evidence" value="ECO:0007669"/>
    <property type="project" value="UniProtKB-KW"/>
</dbReference>
<dbReference type="GeneTree" id="ENSGT00870000136493"/>
<dbReference type="Proteomes" id="UP000694620">
    <property type="component" value="Unassembled WGS sequence"/>
</dbReference>
<keyword evidence="6" id="KW-0221">Differentiation</keyword>
<feature type="compositionally biased region" description="Low complexity" evidence="14">
    <location>
        <begin position="98"/>
        <end position="107"/>
    </location>
</feature>
<dbReference type="RefSeq" id="XP_028646335.1">
    <property type="nucleotide sequence ID" value="XM_028790502.2"/>
</dbReference>
<dbReference type="Gene3D" id="3.30.70.330">
    <property type="match status" value="1"/>
</dbReference>
<dbReference type="OrthoDB" id="407442at2759"/>
<dbReference type="InterPro" id="IPR000504">
    <property type="entry name" value="RRM_dom"/>
</dbReference>
<accession>A0A8C4T0M5</accession>
<keyword evidence="8" id="KW-0508">mRNA splicing</keyword>
<feature type="region of interest" description="Disordered" evidence="14">
    <location>
        <begin position="98"/>
        <end position="125"/>
    </location>
</feature>
<reference evidence="16" key="2">
    <citation type="submission" date="2025-09" db="UniProtKB">
        <authorList>
            <consortium name="Ensembl"/>
        </authorList>
    </citation>
    <scope>IDENTIFICATION</scope>
</reference>
<dbReference type="FunFam" id="3.30.70.330:FF:000325">
    <property type="entry name" value="splicing regulator RBM11 isoform X1"/>
    <property type="match status" value="1"/>
</dbReference>
<dbReference type="GO" id="GO:0030154">
    <property type="term" value="P:cell differentiation"/>
    <property type="evidence" value="ECO:0007669"/>
    <property type="project" value="UniProtKB-KW"/>
</dbReference>
<dbReference type="InterPro" id="IPR052285">
    <property type="entry name" value="NEXT_complex_subunit"/>
</dbReference>
<evidence type="ECO:0000256" key="12">
    <source>
        <dbReference type="ARBA" id="ARBA00075690"/>
    </source>
</evidence>
<evidence type="ECO:0000256" key="6">
    <source>
        <dbReference type="ARBA" id="ARBA00022782"/>
    </source>
</evidence>
<reference evidence="16" key="1">
    <citation type="submission" date="2025-08" db="UniProtKB">
        <authorList>
            <consortium name="Ensembl"/>
        </authorList>
    </citation>
    <scope>IDENTIFICATION</scope>
</reference>
<comment type="subunit">
    <text evidence="3">Homodimer.</text>
</comment>
<dbReference type="InterPro" id="IPR012677">
    <property type="entry name" value="Nucleotide-bd_a/b_plait_sf"/>
</dbReference>
<evidence type="ECO:0000256" key="9">
    <source>
        <dbReference type="ARBA" id="ARBA00023242"/>
    </source>
</evidence>
<dbReference type="AlphaFoldDB" id="A0A8C4T0M5"/>
<comment type="subcellular location">
    <subcellularLocation>
        <location evidence="1">Nucleus speckle</location>
    </subcellularLocation>
    <subcellularLocation>
        <location evidence="2">Nucleus</location>
        <location evidence="2">Nucleoplasm</location>
    </subcellularLocation>
</comment>
<dbReference type="PROSITE" id="PS50102">
    <property type="entry name" value="RRM"/>
    <property type="match status" value="1"/>
</dbReference>
<feature type="domain" description="RRM" evidence="15">
    <location>
        <begin position="12"/>
        <end position="89"/>
    </location>
</feature>
<feature type="region of interest" description="Disordered" evidence="14">
    <location>
        <begin position="212"/>
        <end position="257"/>
    </location>
</feature>
<keyword evidence="9" id="KW-0539">Nucleus</keyword>
<evidence type="ECO:0000256" key="2">
    <source>
        <dbReference type="ARBA" id="ARBA00004642"/>
    </source>
</evidence>